<keyword evidence="2" id="KW-0812">Transmembrane</keyword>
<feature type="transmembrane region" description="Helical" evidence="2">
    <location>
        <begin position="44"/>
        <end position="65"/>
    </location>
</feature>
<comment type="caution">
    <text evidence="3">The sequence shown here is derived from an EMBL/GenBank/DDBJ whole genome shotgun (WGS) entry which is preliminary data.</text>
</comment>
<protein>
    <submittedName>
        <fullName evidence="3">Uncharacterized protein</fullName>
    </submittedName>
</protein>
<organism evidence="3 4">
    <name type="scientific">Nocardia beijingensis</name>
    <dbReference type="NCBI Taxonomy" id="95162"/>
    <lineage>
        <taxon>Bacteria</taxon>
        <taxon>Bacillati</taxon>
        <taxon>Actinomycetota</taxon>
        <taxon>Actinomycetes</taxon>
        <taxon>Mycobacteriales</taxon>
        <taxon>Nocardiaceae</taxon>
        <taxon>Nocardia</taxon>
    </lineage>
</organism>
<dbReference type="RefSeq" id="WP_396948799.1">
    <property type="nucleotide sequence ID" value="NZ_JBIRXV010000010.1"/>
</dbReference>
<reference evidence="3 4" key="1">
    <citation type="submission" date="2024-10" db="EMBL/GenBank/DDBJ databases">
        <title>The Natural Products Discovery Center: Release of the First 8490 Sequenced Strains for Exploring Actinobacteria Biosynthetic Diversity.</title>
        <authorList>
            <person name="Kalkreuter E."/>
            <person name="Kautsar S.A."/>
            <person name="Yang D."/>
            <person name="Bader C.D."/>
            <person name="Teijaro C.N."/>
            <person name="Fluegel L."/>
            <person name="Davis C.M."/>
            <person name="Simpson J.R."/>
            <person name="Lauterbach L."/>
            <person name="Steele A.D."/>
            <person name="Gui C."/>
            <person name="Meng S."/>
            <person name="Li G."/>
            <person name="Viehrig K."/>
            <person name="Ye F."/>
            <person name="Su P."/>
            <person name="Kiefer A.F."/>
            <person name="Nichols A."/>
            <person name="Cepeda A.J."/>
            <person name="Yan W."/>
            <person name="Fan B."/>
            <person name="Jiang Y."/>
            <person name="Adhikari A."/>
            <person name="Zheng C.-J."/>
            <person name="Schuster L."/>
            <person name="Cowan T.M."/>
            <person name="Smanski M.J."/>
            <person name="Chevrette M.G."/>
            <person name="De Carvalho L.P.S."/>
            <person name="Shen B."/>
        </authorList>
    </citation>
    <scope>NUCLEOTIDE SEQUENCE [LARGE SCALE GENOMIC DNA]</scope>
    <source>
        <strain evidence="3 4">NPDC019626</strain>
    </source>
</reference>
<keyword evidence="2" id="KW-1133">Transmembrane helix</keyword>
<sequence>MITERRRYRPPGPARGEPASVPSEMAFRWSSRADGLLREHRSRIAAAAVTAVCAVLAALVCYRARVLAAR</sequence>
<dbReference type="EMBL" id="JBIRXV010000010">
    <property type="protein sequence ID" value="MFI2325129.1"/>
    <property type="molecule type" value="Genomic_DNA"/>
</dbReference>
<keyword evidence="4" id="KW-1185">Reference proteome</keyword>
<feature type="region of interest" description="Disordered" evidence="1">
    <location>
        <begin position="1"/>
        <end position="21"/>
    </location>
</feature>
<name>A0ABW7WQ61_9NOCA</name>
<accession>A0ABW7WQ61</accession>
<evidence type="ECO:0000256" key="1">
    <source>
        <dbReference type="SAM" id="MobiDB-lite"/>
    </source>
</evidence>
<gene>
    <name evidence="3" type="ORF">ACH47G_31970</name>
</gene>
<evidence type="ECO:0000313" key="3">
    <source>
        <dbReference type="EMBL" id="MFI2325129.1"/>
    </source>
</evidence>
<keyword evidence="2" id="KW-0472">Membrane</keyword>
<evidence type="ECO:0000313" key="4">
    <source>
        <dbReference type="Proteomes" id="UP001611450"/>
    </source>
</evidence>
<proteinExistence type="predicted"/>
<evidence type="ECO:0000256" key="2">
    <source>
        <dbReference type="SAM" id="Phobius"/>
    </source>
</evidence>
<dbReference type="Proteomes" id="UP001611450">
    <property type="component" value="Unassembled WGS sequence"/>
</dbReference>